<dbReference type="InterPro" id="IPR035905">
    <property type="entry name" value="Barstar-like_sf"/>
</dbReference>
<evidence type="ECO:0000259" key="2">
    <source>
        <dbReference type="Pfam" id="PF01337"/>
    </source>
</evidence>
<sequence length="131" mass="14924">MTGRTYVARLDGREMSDTDSVFQQCYDGLKLPDYFGWNWDALSDCLRDLNWLPAEHYVLIVEAADEALAGDAAERRLLFRTLLRAGQRWSSTQRPEGMDLSRLVLVMTCDVASVSGLQVQLRLCWEEMVSS</sequence>
<comment type="caution">
    <text evidence="3">The sequence shown here is derived from an EMBL/GenBank/DDBJ whole genome shotgun (WGS) entry which is preliminary data.</text>
</comment>
<evidence type="ECO:0000313" key="4">
    <source>
        <dbReference type="Proteomes" id="UP001610631"/>
    </source>
</evidence>
<feature type="domain" description="Barstar (barnase inhibitor)" evidence="2">
    <location>
        <begin position="7"/>
        <end position="95"/>
    </location>
</feature>
<evidence type="ECO:0000256" key="1">
    <source>
        <dbReference type="ARBA" id="ARBA00006845"/>
    </source>
</evidence>
<dbReference type="Gene3D" id="3.30.370.10">
    <property type="entry name" value="Barstar-like"/>
    <property type="match status" value="1"/>
</dbReference>
<comment type="similarity">
    <text evidence="1">Belongs to the barstar family.</text>
</comment>
<reference evidence="3 4" key="1">
    <citation type="submission" date="2024-03" db="EMBL/GenBank/DDBJ databases">
        <title>Whole genome sequencing of Streptomyces racemochromogenes, to identify antimicrobial biosynthetic gene clusters.</title>
        <authorList>
            <person name="Suryawanshi P."/>
            <person name="Krishnaraj P.U."/>
            <person name="Arun Y.P."/>
            <person name="Suryawanshi M.P."/>
            <person name="Rakshit O."/>
        </authorList>
    </citation>
    <scope>NUCLEOTIDE SEQUENCE [LARGE SCALE GENOMIC DNA]</scope>
    <source>
        <strain evidence="3 4">AUDT626</strain>
    </source>
</reference>
<dbReference type="SUPFAM" id="SSF52038">
    <property type="entry name" value="Barstar-related"/>
    <property type="match status" value="1"/>
</dbReference>
<gene>
    <name evidence="3" type="ORF">WDV06_09220</name>
</gene>
<name>A0ABW7PB93_9ACTN</name>
<dbReference type="InterPro" id="IPR000468">
    <property type="entry name" value="Barstar"/>
</dbReference>
<evidence type="ECO:0000313" key="3">
    <source>
        <dbReference type="EMBL" id="MFH7595271.1"/>
    </source>
</evidence>
<dbReference type="Proteomes" id="UP001610631">
    <property type="component" value="Unassembled WGS sequence"/>
</dbReference>
<organism evidence="3 4">
    <name type="scientific">Streptomyces racemochromogenes</name>
    <dbReference type="NCBI Taxonomy" id="67353"/>
    <lineage>
        <taxon>Bacteria</taxon>
        <taxon>Bacillati</taxon>
        <taxon>Actinomycetota</taxon>
        <taxon>Actinomycetes</taxon>
        <taxon>Kitasatosporales</taxon>
        <taxon>Streptomycetaceae</taxon>
        <taxon>Streptomyces</taxon>
    </lineage>
</organism>
<proteinExistence type="inferred from homology"/>
<dbReference type="EMBL" id="JBBDHD010000016">
    <property type="protein sequence ID" value="MFH7595271.1"/>
    <property type="molecule type" value="Genomic_DNA"/>
</dbReference>
<keyword evidence="4" id="KW-1185">Reference proteome</keyword>
<dbReference type="Pfam" id="PF01337">
    <property type="entry name" value="Barstar"/>
    <property type="match status" value="1"/>
</dbReference>
<protein>
    <submittedName>
        <fullName evidence="3">Barstar family protein</fullName>
    </submittedName>
</protein>
<accession>A0ABW7PB93</accession>